<dbReference type="EMBL" id="UYJE01006823">
    <property type="protein sequence ID" value="VDI49320.1"/>
    <property type="molecule type" value="Genomic_DNA"/>
</dbReference>
<sequence>MQEIIFIEDFLSPSVALANIEKVLNNMESNISSTIKDRKRNLTELREKKRVISEHIKDKRNEVTALLDHLEENLQQNASTL</sequence>
<reference evidence="2" key="1">
    <citation type="submission" date="2018-11" db="EMBL/GenBank/DDBJ databases">
        <authorList>
            <person name="Alioto T."/>
            <person name="Alioto T."/>
        </authorList>
    </citation>
    <scope>NUCLEOTIDE SEQUENCE</scope>
</reference>
<dbReference type="AlphaFoldDB" id="A0A8B6FFH4"/>
<organism evidence="2 3">
    <name type="scientific">Mytilus galloprovincialis</name>
    <name type="common">Mediterranean mussel</name>
    <dbReference type="NCBI Taxonomy" id="29158"/>
    <lineage>
        <taxon>Eukaryota</taxon>
        <taxon>Metazoa</taxon>
        <taxon>Spiralia</taxon>
        <taxon>Lophotrochozoa</taxon>
        <taxon>Mollusca</taxon>
        <taxon>Bivalvia</taxon>
        <taxon>Autobranchia</taxon>
        <taxon>Pteriomorphia</taxon>
        <taxon>Mytilida</taxon>
        <taxon>Mytiloidea</taxon>
        <taxon>Mytilidae</taxon>
        <taxon>Mytilinae</taxon>
        <taxon>Mytilus</taxon>
    </lineage>
</organism>
<dbReference type="OrthoDB" id="10512836at2759"/>
<keyword evidence="3" id="KW-1185">Reference proteome</keyword>
<keyword evidence="1" id="KW-0175">Coiled coil</keyword>
<evidence type="ECO:0000313" key="2">
    <source>
        <dbReference type="EMBL" id="VDI49320.1"/>
    </source>
</evidence>
<evidence type="ECO:0000313" key="3">
    <source>
        <dbReference type="Proteomes" id="UP000596742"/>
    </source>
</evidence>
<proteinExistence type="predicted"/>
<protein>
    <submittedName>
        <fullName evidence="2">Uncharacterized protein</fullName>
    </submittedName>
</protein>
<dbReference type="Proteomes" id="UP000596742">
    <property type="component" value="Unassembled WGS sequence"/>
</dbReference>
<name>A0A8B6FFH4_MYTGA</name>
<accession>A0A8B6FFH4</accession>
<evidence type="ECO:0000256" key="1">
    <source>
        <dbReference type="SAM" id="Coils"/>
    </source>
</evidence>
<comment type="caution">
    <text evidence="2">The sequence shown here is derived from an EMBL/GenBank/DDBJ whole genome shotgun (WGS) entry which is preliminary data.</text>
</comment>
<gene>
    <name evidence="2" type="ORF">MGAL_10B087336</name>
</gene>
<feature type="coiled-coil region" evidence="1">
    <location>
        <begin position="17"/>
        <end position="73"/>
    </location>
</feature>